<evidence type="ECO:0000256" key="1">
    <source>
        <dbReference type="ARBA" id="ARBA00023054"/>
    </source>
</evidence>
<dbReference type="Proteomes" id="UP000515163">
    <property type="component" value="Unplaced"/>
</dbReference>
<evidence type="ECO:0000256" key="2">
    <source>
        <dbReference type="SAM" id="Coils"/>
    </source>
</evidence>
<gene>
    <name evidence="6" type="primary">LOC116302172</name>
</gene>
<feature type="region of interest" description="Disordered" evidence="3">
    <location>
        <begin position="874"/>
        <end position="948"/>
    </location>
</feature>
<dbReference type="Pfam" id="PF21771">
    <property type="entry name" value="CFAP58_CC"/>
    <property type="match status" value="1"/>
</dbReference>
<organism evidence="5 6">
    <name type="scientific">Actinia tenebrosa</name>
    <name type="common">Australian red waratah sea anemone</name>
    <dbReference type="NCBI Taxonomy" id="6105"/>
    <lineage>
        <taxon>Eukaryota</taxon>
        <taxon>Metazoa</taxon>
        <taxon>Cnidaria</taxon>
        <taxon>Anthozoa</taxon>
        <taxon>Hexacorallia</taxon>
        <taxon>Actiniaria</taxon>
        <taxon>Actiniidae</taxon>
        <taxon>Actinia</taxon>
    </lineage>
</organism>
<dbReference type="PANTHER" id="PTHR32083">
    <property type="entry name" value="CILIA AND FLAGELLA-ASSOCIATED PROTEIN 58-RELATED"/>
    <property type="match status" value="1"/>
</dbReference>
<feature type="compositionally biased region" description="Basic and acidic residues" evidence="3">
    <location>
        <begin position="874"/>
        <end position="883"/>
    </location>
</feature>
<keyword evidence="1 2" id="KW-0175">Coiled coil</keyword>
<feature type="coiled-coil region" evidence="2">
    <location>
        <begin position="665"/>
        <end position="723"/>
    </location>
</feature>
<feature type="coiled-coil region" evidence="2">
    <location>
        <begin position="245"/>
        <end position="314"/>
    </location>
</feature>
<evidence type="ECO:0000313" key="5">
    <source>
        <dbReference type="Proteomes" id="UP000515163"/>
    </source>
</evidence>
<evidence type="ECO:0000259" key="4">
    <source>
        <dbReference type="Pfam" id="PF21771"/>
    </source>
</evidence>
<dbReference type="GO" id="GO:0005856">
    <property type="term" value="C:cytoskeleton"/>
    <property type="evidence" value="ECO:0007669"/>
    <property type="project" value="TreeGrafter"/>
</dbReference>
<dbReference type="InParanoid" id="A0A6P8IKE0"/>
<dbReference type="KEGG" id="aten:116302172"/>
<reference evidence="6" key="1">
    <citation type="submission" date="2025-08" db="UniProtKB">
        <authorList>
            <consortium name="RefSeq"/>
        </authorList>
    </citation>
    <scope>IDENTIFICATION</scope>
    <source>
        <tissue evidence="6">Tentacle</tissue>
    </source>
</reference>
<name>A0A6P8IKE0_ACTTE</name>
<accession>A0A6P8IKE0</accession>
<feature type="region of interest" description="Disordered" evidence="3">
    <location>
        <begin position="1"/>
        <end position="22"/>
    </location>
</feature>
<feature type="domain" description="Cilia- and flagella-associated protein 58 central coiled coil" evidence="4">
    <location>
        <begin position="479"/>
        <end position="689"/>
    </location>
</feature>
<evidence type="ECO:0000256" key="3">
    <source>
        <dbReference type="SAM" id="MobiDB-lite"/>
    </source>
</evidence>
<dbReference type="Gene3D" id="1.10.287.1490">
    <property type="match status" value="1"/>
</dbReference>
<dbReference type="PANTHER" id="PTHR32083:SF34">
    <property type="entry name" value="COILED-COIL DOMAIN-CONTAINING PROTEIN 146"/>
    <property type="match status" value="1"/>
</dbReference>
<protein>
    <submittedName>
        <fullName evidence="6">Coiled-coil domain-containing protein 146-like</fullName>
    </submittedName>
</protein>
<feature type="coiled-coil region" evidence="2">
    <location>
        <begin position="595"/>
        <end position="629"/>
    </location>
</feature>
<feature type="compositionally biased region" description="Basic and acidic residues" evidence="3">
    <location>
        <begin position="1"/>
        <end position="10"/>
    </location>
</feature>
<sequence length="948" mass="111177">MSDNEERGTENQEIEPAIWAVAPRLHQEQGPVDVSASPAFQCLDELFFEGKIAGEKVAKLKAKYTSLHERLKSTREQETAFLHQAKEMHQEVQRQRAELEKGDNFPDGDNTEVNKLRQELLKYHNELAQADERQYQLEFKLEGLKEEKMMLEREYSRMPKPGEIEKQQKELQKSIDELKKEIAQRTVETKGLKEELENRDVKISGIKKEIDEDLENQQSLRDKLVQVHSQPAHIAKQTDLISRQFKDAEEKRSKLDGELEEVVKELQRIEGRRTYLEDEKVELSEALDKQRHSYEGKEREVDLIMKEYELAKERQSEFIGDRGTLDLNLKHAAIEKKVQHDLHARKLREKERDLKSLKKSELQLKVAEESLSHVKSVYDKVKGQVDSRPRDDGTLTEKRKELQREVIATKRTLAQQNALTARERVRVEHMINEEERLLMEQSELRVDVIDLTRLAQIKADEREQKARDYMRAELRYQRALEDLKTKNLNIQDSAKKYAEMQHKLSDFAKLYDVIKNERNKCVNLIQTSTQKAAEMREKIKILQNEIEILRSKVNAKDRLLQKARLKRNNAVVIRDSLRNEESKQSRVDEDNRDKREQLRLDIAKLNELINKAEENMVQLRKRYEGSVQERNDMGIKLIERNEEVCVFYETLNIQETMIRNGDVELKAREEEIRFLKMELNEIRRGIGLVNKNMPNKRALDDELATLQIQLAACRDRLIDLEKDLEDPTNEERVRLLGGADPEPEVLAKKIEELELRLAEKEEKLLEKDLINEEVSRLAERTKAKAESGKDDTLELAKKVNEYQAKIKDTTRKMMAMVSELSMNQANAMKLQQTVKHQEQLLEQAYIRMERGEAPTDDAEKEWQRMMREELRRQMDMQDTKMREEEEEHYQLPGGVYTTAEPRPNAYIPDDDSDLPIPRPYGSLAPFKPSEPGSTMRHIRKPVIKPIEI</sequence>
<keyword evidence="5" id="KW-1185">Reference proteome</keyword>
<dbReference type="GeneID" id="116302172"/>
<feature type="coiled-coil region" evidence="2">
    <location>
        <begin position="525"/>
        <end position="559"/>
    </location>
</feature>
<proteinExistence type="predicted"/>
<dbReference type="OrthoDB" id="10262929at2759"/>
<dbReference type="AlphaFoldDB" id="A0A6P8IKE0"/>
<feature type="coiled-coil region" evidence="2">
    <location>
        <begin position="57"/>
        <end position="195"/>
    </location>
</feature>
<dbReference type="RefSeq" id="XP_031567259.1">
    <property type="nucleotide sequence ID" value="XM_031711399.1"/>
</dbReference>
<dbReference type="FunCoup" id="A0A6P8IKE0">
    <property type="interactions" value="73"/>
</dbReference>
<evidence type="ECO:0000313" key="6">
    <source>
        <dbReference type="RefSeq" id="XP_031567259.1"/>
    </source>
</evidence>
<dbReference type="InterPro" id="IPR049270">
    <property type="entry name" value="CFAP58_CC"/>
</dbReference>